<organism evidence="1 2">
    <name type="scientific">Panagrolaimus superbus</name>
    <dbReference type="NCBI Taxonomy" id="310955"/>
    <lineage>
        <taxon>Eukaryota</taxon>
        <taxon>Metazoa</taxon>
        <taxon>Ecdysozoa</taxon>
        <taxon>Nematoda</taxon>
        <taxon>Chromadorea</taxon>
        <taxon>Rhabditida</taxon>
        <taxon>Tylenchina</taxon>
        <taxon>Panagrolaimomorpha</taxon>
        <taxon>Panagrolaimoidea</taxon>
        <taxon>Panagrolaimidae</taxon>
        <taxon>Panagrolaimus</taxon>
    </lineage>
</organism>
<sequence length="225" mass="26355">MSLFLDERIEEQIIDPVNDQITFTYPWIIAIPLTTEAVAADDDGIRITNRFGTNYENGEAGWFGMLSTDKIGIHSITSYHNGNGSFRVWNGTCFISYILYSTEELHSEFYSSPKISMIPTPNRDSFKTPDGAMTKFAEAYVQKKLTKIIVFIELLLPAKFFYRPFERNSMFLKHKHCFDFPDNFEDDFRFDFLNKRKDFDFDFSETFQIFYFHILAISKLYALMA</sequence>
<dbReference type="Proteomes" id="UP000887577">
    <property type="component" value="Unplaced"/>
</dbReference>
<protein>
    <submittedName>
        <fullName evidence="2">Uncharacterized protein</fullName>
    </submittedName>
</protein>
<name>A0A914Y1H5_9BILA</name>
<keyword evidence="1" id="KW-1185">Reference proteome</keyword>
<evidence type="ECO:0000313" key="1">
    <source>
        <dbReference type="Proteomes" id="UP000887577"/>
    </source>
</evidence>
<dbReference type="WBParaSite" id="PSU_v2.g13307.t1">
    <property type="protein sequence ID" value="PSU_v2.g13307.t1"/>
    <property type="gene ID" value="PSU_v2.g13307"/>
</dbReference>
<dbReference type="AlphaFoldDB" id="A0A914Y1H5"/>
<reference evidence="2" key="1">
    <citation type="submission" date="2022-11" db="UniProtKB">
        <authorList>
            <consortium name="WormBaseParasite"/>
        </authorList>
    </citation>
    <scope>IDENTIFICATION</scope>
</reference>
<evidence type="ECO:0000313" key="2">
    <source>
        <dbReference type="WBParaSite" id="PSU_v2.g13307.t1"/>
    </source>
</evidence>
<proteinExistence type="predicted"/>
<accession>A0A914Y1H5</accession>